<dbReference type="EMBL" id="GBHO01023015">
    <property type="protein sequence ID" value="JAG20589.1"/>
    <property type="molecule type" value="Transcribed_RNA"/>
</dbReference>
<dbReference type="GO" id="GO:0008017">
    <property type="term" value="F:microtubule binding"/>
    <property type="evidence" value="ECO:0007669"/>
    <property type="project" value="InterPro"/>
</dbReference>
<dbReference type="GO" id="GO:0036126">
    <property type="term" value="C:sperm flagellum"/>
    <property type="evidence" value="ECO:0007669"/>
    <property type="project" value="TreeGrafter"/>
</dbReference>
<evidence type="ECO:0008006" key="4">
    <source>
        <dbReference type="Google" id="ProtNLM"/>
    </source>
</evidence>
<evidence type="ECO:0000313" key="2">
    <source>
        <dbReference type="EMBL" id="JAG20589.1"/>
    </source>
</evidence>
<reference evidence="2" key="1">
    <citation type="journal article" date="2014" name="PLoS ONE">
        <title>Transcriptome-Based Identification of ABC Transporters in the Western Tarnished Plant Bug Lygus hesperus.</title>
        <authorList>
            <person name="Hull J.J."/>
            <person name="Chaney K."/>
            <person name="Geib S.M."/>
            <person name="Fabrick J.A."/>
            <person name="Brent C.S."/>
            <person name="Walsh D."/>
            <person name="Lavine L.C."/>
        </authorList>
    </citation>
    <scope>NUCLEOTIDE SEQUENCE</scope>
</reference>
<proteinExistence type="inferred from homology"/>
<sequence length="312" mass="35159">MVEVAETAPRGRGLNWPPGHQYGLPCKCTQASGQKRMKYVQPERPISFKPHRVYREPEIEFPDRTTYKLSYEAFDPKLLRSCRGVPTFTKENLVTAGEFSDKTTHKMSYGPWPGLSRPKQIFPRDHKLSGEGPMSEMTTNRHDYTPKPIDTQGKVVQPNALGLSKAKMEADSVNSMSYKNPDMSRFTPAQSFKPAAKYLAPDSPMDGETVHKLSYMPWDKAPEKMDMPWADKSKYSKPCIPFEGNTIYNGSFIPPGKLVEDQLGHCMGCYCMYPTECFDQNNEVPKGSMVCPTDYNPMTDPPRPPPITGGQN</sequence>
<protein>
    <recommendedName>
        <fullName evidence="4">Protein FAM154B</fullName>
    </recommendedName>
</protein>
<name>A0A0A9XKX1_LYGHE</name>
<dbReference type="GO" id="GO:0036064">
    <property type="term" value="C:ciliary basal body"/>
    <property type="evidence" value="ECO:0007669"/>
    <property type="project" value="TreeGrafter"/>
</dbReference>
<organism evidence="2">
    <name type="scientific">Lygus hesperus</name>
    <name type="common">Western plant bug</name>
    <dbReference type="NCBI Taxonomy" id="30085"/>
    <lineage>
        <taxon>Eukaryota</taxon>
        <taxon>Metazoa</taxon>
        <taxon>Ecdysozoa</taxon>
        <taxon>Arthropoda</taxon>
        <taxon>Hexapoda</taxon>
        <taxon>Insecta</taxon>
        <taxon>Pterygota</taxon>
        <taxon>Neoptera</taxon>
        <taxon>Paraneoptera</taxon>
        <taxon>Hemiptera</taxon>
        <taxon>Heteroptera</taxon>
        <taxon>Panheteroptera</taxon>
        <taxon>Cimicomorpha</taxon>
        <taxon>Miridae</taxon>
        <taxon>Mirini</taxon>
        <taxon>Lygus</taxon>
    </lineage>
</organism>
<reference evidence="3" key="3">
    <citation type="submission" date="2014-09" db="EMBL/GenBank/DDBJ databases">
        <authorList>
            <person name="Magalhaes I.L.F."/>
            <person name="Oliveira U."/>
            <person name="Santos F.R."/>
            <person name="Vidigal T.H.D.A."/>
            <person name="Brescovit A.D."/>
            <person name="Santos A.J."/>
        </authorList>
    </citation>
    <scope>NUCLEOTIDE SEQUENCE</scope>
</reference>
<evidence type="ECO:0000256" key="1">
    <source>
        <dbReference type="ARBA" id="ARBA00008738"/>
    </source>
</evidence>
<dbReference type="PANTHER" id="PTHR31516:SF17">
    <property type="entry name" value="STABILIZER OF AXONEMAL MICROTUBULES 2"/>
    <property type="match status" value="1"/>
</dbReference>
<dbReference type="PANTHER" id="PTHR31516">
    <property type="entry name" value="STABILIZER OF AXONEMAL MICROTUBULES 2"/>
    <property type="match status" value="1"/>
</dbReference>
<dbReference type="GO" id="GO:0005814">
    <property type="term" value="C:centriole"/>
    <property type="evidence" value="ECO:0007669"/>
    <property type="project" value="TreeGrafter"/>
</dbReference>
<accession>A0A0A9XKX1</accession>
<evidence type="ECO:0000313" key="3">
    <source>
        <dbReference type="EMBL" id="JAG62027.1"/>
    </source>
</evidence>
<dbReference type="AlphaFoldDB" id="A0A0A9XKX1"/>
<dbReference type="InterPro" id="IPR033336">
    <property type="entry name" value="SAXO1/2"/>
</dbReference>
<dbReference type="EMBL" id="GBRD01003794">
    <property type="protein sequence ID" value="JAG62027.1"/>
    <property type="molecule type" value="Transcribed_RNA"/>
</dbReference>
<reference evidence="2" key="2">
    <citation type="submission" date="2014-07" db="EMBL/GenBank/DDBJ databases">
        <authorList>
            <person name="Hull J."/>
        </authorList>
    </citation>
    <scope>NUCLEOTIDE SEQUENCE</scope>
</reference>
<dbReference type="GO" id="GO:0005879">
    <property type="term" value="C:axonemal microtubule"/>
    <property type="evidence" value="ECO:0007669"/>
    <property type="project" value="TreeGrafter"/>
</dbReference>
<gene>
    <name evidence="2" type="ORF">CM83_99132</name>
</gene>
<comment type="similarity">
    <text evidence="1">Belongs to the FAM154 family.</text>
</comment>